<keyword evidence="3" id="KW-0378">Hydrolase</keyword>
<sequence length="650" mass="72545">MDSDSIAHILGEAGAFSRSVANFQSRPSQVEMAEAIEHVIENKQTLLAESGTGTGKTFAYLVPALLSGKKTLLSTGTKHLQEQLFHRDIPLVIKTLALHVKVSLLKGRSNYLCLHRLSLTRGGPRRLDKVQAAELEAIYQWGSRSKDGDVGNLTEVPEDSRIWPQVTSTVDNCIGQECSYFEDCFVNKARKAALTSDIVVVNHHLFFADKALKNDGFGALLPEVDTVIFDEAHQIPDIASNFLGSSFSSWQIMELANDTRAAELREKSLIRSLIPCADELDKLTADYRLALGLNERRVAWIDLLDEIPNLPKKLETLADKLSEFRDVLEEASMAGEALTRCYERASELAEACQVLAQESDSDETVRWVEIARRTFRIHETPLNIGSELARYFGNQQQARVFTSATLSVDGNFTHFKQLTGLPGEAEDRTWGSPFDYFNQAVLYVPEGMPAPKDDTFAEVLFTRALPILEASQGAAFVLFTSFKIMQGFAEMLEDRGFNVLVQGDTNKRELLREFVAKPRSVLLGTMSFWEGVDVPGHALRCVIIDKLPFESPFDPVIKARLKAMQDDGGNPFMNYQVPRAVITLRQGAGRLIRSSHDKGVLVICDPRLRTTNYGRLFLNSLPRMRRTNNEAKVAQFLVRLAVESEETPDA</sequence>
<protein>
    <recommendedName>
        <fullName evidence="6">DNA 5'-3' helicase</fullName>
        <ecNumber evidence="6">5.6.2.3</ecNumber>
    </recommendedName>
</protein>
<comment type="caution">
    <text evidence="9">The sequence shown here is derived from an EMBL/GenBank/DDBJ whole genome shotgun (WGS) entry which is preliminary data.</text>
</comment>
<comment type="cofactor">
    <cofactor evidence="1">
        <name>[4Fe-4S] cluster</name>
        <dbReference type="ChEBI" id="CHEBI:49883"/>
    </cofactor>
</comment>
<evidence type="ECO:0000259" key="8">
    <source>
        <dbReference type="PROSITE" id="PS51193"/>
    </source>
</evidence>
<evidence type="ECO:0000256" key="3">
    <source>
        <dbReference type="ARBA" id="ARBA00022801"/>
    </source>
</evidence>
<dbReference type="GO" id="GO:0006281">
    <property type="term" value="P:DNA repair"/>
    <property type="evidence" value="ECO:0007669"/>
    <property type="project" value="TreeGrafter"/>
</dbReference>
<dbReference type="Gene3D" id="3.40.50.300">
    <property type="entry name" value="P-loop containing nucleotide triphosphate hydrolases"/>
    <property type="match status" value="2"/>
</dbReference>
<dbReference type="InterPro" id="IPR014013">
    <property type="entry name" value="Helic_SF1/SF2_ATP-bd_DinG/Rad3"/>
</dbReference>
<dbReference type="PANTHER" id="PTHR11472:SF34">
    <property type="entry name" value="REGULATOR OF TELOMERE ELONGATION HELICASE 1"/>
    <property type="match status" value="1"/>
</dbReference>
<comment type="catalytic activity">
    <reaction evidence="7">
        <text>ATP + H2O = ADP + phosphate + H(+)</text>
        <dbReference type="Rhea" id="RHEA:13065"/>
        <dbReference type="ChEBI" id="CHEBI:15377"/>
        <dbReference type="ChEBI" id="CHEBI:15378"/>
        <dbReference type="ChEBI" id="CHEBI:30616"/>
        <dbReference type="ChEBI" id="CHEBI:43474"/>
        <dbReference type="ChEBI" id="CHEBI:456216"/>
        <dbReference type="EC" id="5.6.2.3"/>
    </reaction>
</comment>
<gene>
    <name evidence="9" type="ORF">GCM10008090_03610</name>
</gene>
<evidence type="ECO:0000256" key="2">
    <source>
        <dbReference type="ARBA" id="ARBA00022741"/>
    </source>
</evidence>
<dbReference type="EMBL" id="BMXA01000001">
    <property type="protein sequence ID" value="GGZ98424.1"/>
    <property type="molecule type" value="Genomic_DNA"/>
</dbReference>
<name>A0A918RJ63_9GAMM</name>
<evidence type="ECO:0000256" key="5">
    <source>
        <dbReference type="ARBA" id="ARBA00038058"/>
    </source>
</evidence>
<dbReference type="AlphaFoldDB" id="A0A918RJ63"/>
<keyword evidence="10" id="KW-1185">Reference proteome</keyword>
<evidence type="ECO:0000256" key="4">
    <source>
        <dbReference type="ARBA" id="ARBA00022840"/>
    </source>
</evidence>
<keyword evidence="9" id="KW-0347">Helicase</keyword>
<dbReference type="InterPro" id="IPR006555">
    <property type="entry name" value="ATP-dep_Helicase_C"/>
</dbReference>
<dbReference type="EC" id="5.6.2.3" evidence="6"/>
<reference evidence="9" key="2">
    <citation type="submission" date="2020-09" db="EMBL/GenBank/DDBJ databases">
        <authorList>
            <person name="Sun Q."/>
            <person name="Kim S."/>
        </authorList>
    </citation>
    <scope>NUCLEOTIDE SEQUENCE</scope>
    <source>
        <strain evidence="9">KCTC 12711</strain>
    </source>
</reference>
<keyword evidence="2" id="KW-0547">Nucleotide-binding</keyword>
<evidence type="ECO:0000256" key="1">
    <source>
        <dbReference type="ARBA" id="ARBA00001966"/>
    </source>
</evidence>
<dbReference type="RefSeq" id="WP_189398294.1">
    <property type="nucleotide sequence ID" value="NZ_BMXA01000001.1"/>
</dbReference>
<dbReference type="InterPro" id="IPR045028">
    <property type="entry name" value="DinG/Rad3-like"/>
</dbReference>
<keyword evidence="4" id="KW-0067">ATP-binding</keyword>
<dbReference type="GO" id="GO:0005524">
    <property type="term" value="F:ATP binding"/>
    <property type="evidence" value="ECO:0007669"/>
    <property type="project" value="UniProtKB-KW"/>
</dbReference>
<evidence type="ECO:0000313" key="10">
    <source>
        <dbReference type="Proteomes" id="UP000614811"/>
    </source>
</evidence>
<accession>A0A918RJ63</accession>
<dbReference type="GO" id="GO:0003676">
    <property type="term" value="F:nucleic acid binding"/>
    <property type="evidence" value="ECO:0007669"/>
    <property type="project" value="InterPro"/>
</dbReference>
<dbReference type="InterPro" id="IPR027417">
    <property type="entry name" value="P-loop_NTPase"/>
</dbReference>
<dbReference type="SUPFAM" id="SSF52540">
    <property type="entry name" value="P-loop containing nucleoside triphosphate hydrolases"/>
    <property type="match status" value="2"/>
</dbReference>
<dbReference type="SMART" id="SM00487">
    <property type="entry name" value="DEXDc"/>
    <property type="match status" value="1"/>
</dbReference>
<reference evidence="9" key="1">
    <citation type="journal article" date="2014" name="Int. J. Syst. Evol. Microbiol.">
        <title>Complete genome sequence of Corynebacterium casei LMG S-19264T (=DSM 44701T), isolated from a smear-ripened cheese.</title>
        <authorList>
            <consortium name="US DOE Joint Genome Institute (JGI-PGF)"/>
            <person name="Walter F."/>
            <person name="Albersmeier A."/>
            <person name="Kalinowski J."/>
            <person name="Ruckert C."/>
        </authorList>
    </citation>
    <scope>NUCLEOTIDE SEQUENCE</scope>
    <source>
        <strain evidence="9">KCTC 12711</strain>
    </source>
</reference>
<organism evidence="9 10">
    <name type="scientific">Arenicella chitinivorans</name>
    <dbReference type="NCBI Taxonomy" id="1329800"/>
    <lineage>
        <taxon>Bacteria</taxon>
        <taxon>Pseudomonadati</taxon>
        <taxon>Pseudomonadota</taxon>
        <taxon>Gammaproteobacteria</taxon>
        <taxon>Arenicellales</taxon>
        <taxon>Arenicellaceae</taxon>
        <taxon>Arenicella</taxon>
    </lineage>
</organism>
<comment type="similarity">
    <text evidence="5">Belongs to the helicase family. DinG subfamily.</text>
</comment>
<dbReference type="PROSITE" id="PS51193">
    <property type="entry name" value="HELICASE_ATP_BIND_2"/>
    <property type="match status" value="1"/>
</dbReference>
<dbReference type="InterPro" id="IPR011545">
    <property type="entry name" value="DEAD/DEAH_box_helicase_dom"/>
</dbReference>
<dbReference type="SMART" id="SM00491">
    <property type="entry name" value="HELICc2"/>
    <property type="match status" value="1"/>
</dbReference>
<dbReference type="Proteomes" id="UP000614811">
    <property type="component" value="Unassembled WGS sequence"/>
</dbReference>
<dbReference type="Pfam" id="PF13307">
    <property type="entry name" value="Helicase_C_2"/>
    <property type="match status" value="1"/>
</dbReference>
<evidence type="ECO:0000256" key="7">
    <source>
        <dbReference type="ARBA" id="ARBA00048954"/>
    </source>
</evidence>
<evidence type="ECO:0000256" key="6">
    <source>
        <dbReference type="ARBA" id="ARBA00044969"/>
    </source>
</evidence>
<dbReference type="PANTHER" id="PTHR11472">
    <property type="entry name" value="DNA REPAIR DEAD HELICASE RAD3/XP-D SUBFAMILY MEMBER"/>
    <property type="match status" value="1"/>
</dbReference>
<dbReference type="GO" id="GO:0016818">
    <property type="term" value="F:hydrolase activity, acting on acid anhydrides, in phosphorus-containing anhydrides"/>
    <property type="evidence" value="ECO:0007669"/>
    <property type="project" value="InterPro"/>
</dbReference>
<dbReference type="GO" id="GO:0043139">
    <property type="term" value="F:5'-3' DNA helicase activity"/>
    <property type="evidence" value="ECO:0007669"/>
    <property type="project" value="UniProtKB-EC"/>
</dbReference>
<proteinExistence type="inferred from homology"/>
<evidence type="ECO:0000313" key="9">
    <source>
        <dbReference type="EMBL" id="GGZ98424.1"/>
    </source>
</evidence>
<dbReference type="InterPro" id="IPR014001">
    <property type="entry name" value="Helicase_ATP-bd"/>
</dbReference>
<feature type="domain" description="Helicase ATP-binding" evidence="8">
    <location>
        <begin position="15"/>
        <end position="276"/>
    </location>
</feature>
<dbReference type="Pfam" id="PF00270">
    <property type="entry name" value="DEAD"/>
    <property type="match status" value="1"/>
</dbReference>